<comment type="caution">
    <text evidence="1">The sequence shown here is derived from an EMBL/GenBank/DDBJ whole genome shotgun (WGS) entry which is preliminary data.</text>
</comment>
<evidence type="ECO:0000313" key="2">
    <source>
        <dbReference type="Proteomes" id="UP000228496"/>
    </source>
</evidence>
<gene>
    <name evidence="1" type="ORF">COV29_04320</name>
</gene>
<protein>
    <submittedName>
        <fullName evidence="1">Uncharacterized protein</fullName>
    </submittedName>
</protein>
<dbReference type="Proteomes" id="UP000228496">
    <property type="component" value="Unassembled WGS sequence"/>
</dbReference>
<name>A0A2J0Q6E4_9BACT</name>
<evidence type="ECO:0000313" key="1">
    <source>
        <dbReference type="EMBL" id="PJE50371.1"/>
    </source>
</evidence>
<dbReference type="EMBL" id="PCXQ01000007">
    <property type="protein sequence ID" value="PJE50371.1"/>
    <property type="molecule type" value="Genomic_DNA"/>
</dbReference>
<organism evidence="1 2">
    <name type="scientific">Candidatus Yanofskybacteria bacterium CG10_big_fil_rev_8_21_14_0_10_36_16</name>
    <dbReference type="NCBI Taxonomy" id="1975096"/>
    <lineage>
        <taxon>Bacteria</taxon>
        <taxon>Candidatus Yanofskyibacteriota</taxon>
    </lineage>
</organism>
<proteinExistence type="predicted"/>
<reference evidence="1 2" key="1">
    <citation type="submission" date="2017-09" db="EMBL/GenBank/DDBJ databases">
        <title>Depth-based differentiation of microbial function through sediment-hosted aquifers and enrichment of novel symbionts in the deep terrestrial subsurface.</title>
        <authorList>
            <person name="Probst A.J."/>
            <person name="Ladd B."/>
            <person name="Jarett J.K."/>
            <person name="Geller-Mcgrath D.E."/>
            <person name="Sieber C.M."/>
            <person name="Emerson J.B."/>
            <person name="Anantharaman K."/>
            <person name="Thomas B.C."/>
            <person name="Malmstrom R."/>
            <person name="Stieglmeier M."/>
            <person name="Klingl A."/>
            <person name="Woyke T."/>
            <person name="Ryan C.M."/>
            <person name="Banfield J.F."/>
        </authorList>
    </citation>
    <scope>NUCLEOTIDE SEQUENCE [LARGE SCALE GENOMIC DNA]</scope>
    <source>
        <strain evidence="1">CG10_big_fil_rev_8_21_14_0_10_36_16</strain>
    </source>
</reference>
<sequence>MGGCGFGDIIRQQQERFLLLGDLTMLASMTILTDLILLVEGEEYDAKKLKNNAQKILNIFKYYDDFENQNKLSMQISFAKHAVLDYFFTKINREFAVDLMEKIAGDEDVAKEIAEQGIELMMSLYNACNEIPFSEIDYRQYRPPADLFEKAVRTISDQKTD</sequence>
<accession>A0A2J0Q6E4</accession>
<dbReference type="AlphaFoldDB" id="A0A2J0Q6E4"/>